<reference evidence="3 4" key="1">
    <citation type="submission" date="2021-04" db="EMBL/GenBank/DDBJ databases">
        <title>Chitinophaga sp. nov., isolated from the rhizosphere soil.</title>
        <authorList>
            <person name="He S."/>
        </authorList>
    </citation>
    <scope>NUCLEOTIDE SEQUENCE [LARGE SCALE GENOMIC DNA]</scope>
    <source>
        <strain evidence="3 4">2R12</strain>
    </source>
</reference>
<feature type="domain" description="Galactosyltransferase C-terminal" evidence="2">
    <location>
        <begin position="154"/>
        <end position="217"/>
    </location>
</feature>
<dbReference type="InterPro" id="IPR029044">
    <property type="entry name" value="Nucleotide-diphossugar_trans"/>
</dbReference>
<comment type="caution">
    <text evidence="3">The sequence shown here is derived from an EMBL/GenBank/DDBJ whole genome shotgun (WGS) entry which is preliminary data.</text>
</comment>
<evidence type="ECO:0000313" key="3">
    <source>
        <dbReference type="EMBL" id="MBS0030250.1"/>
    </source>
</evidence>
<dbReference type="InterPro" id="IPR027791">
    <property type="entry name" value="Galactosyl_T_C"/>
</dbReference>
<dbReference type="EMBL" id="JAGTXB010000013">
    <property type="protein sequence ID" value="MBS0030250.1"/>
    <property type="molecule type" value="Genomic_DNA"/>
</dbReference>
<evidence type="ECO:0000256" key="1">
    <source>
        <dbReference type="ARBA" id="ARBA00022679"/>
    </source>
</evidence>
<evidence type="ECO:0000259" key="2">
    <source>
        <dbReference type="Pfam" id="PF02709"/>
    </source>
</evidence>
<gene>
    <name evidence="3" type="ORF">KE626_23195</name>
</gene>
<sequence>MNNTLTDLQDVAFLIPIRIDSASRLENLAYIVSYLQSYFSTAIYICENDQVSKLSKDITTACNCVFQYNTDKLFARTAINNQLINLSTAPICVLYDADVIIPPEQLLSAINHIRSGTVHFSLPYDGTFTDLDIYSKRLLLRHRNISLLKEGNSYYHINTRNSVGGCFVFRKSTYLKCGLENEHIRGWGHDDAERIKRIRKLGYQVHRADGRLYHLWHERAENSWFLDDTHELNSYTQYLRICGMTKAQLEKEIAGWSWITGLNQLKQQPYVI</sequence>
<protein>
    <recommendedName>
        <fullName evidence="2">Galactosyltransferase C-terminal domain-containing protein</fullName>
    </recommendedName>
</protein>
<dbReference type="Pfam" id="PF02709">
    <property type="entry name" value="Glyco_transf_7C"/>
    <property type="match status" value="1"/>
</dbReference>
<evidence type="ECO:0000313" key="4">
    <source>
        <dbReference type="Proteomes" id="UP000676386"/>
    </source>
</evidence>
<dbReference type="Gene3D" id="3.90.550.10">
    <property type="entry name" value="Spore Coat Polysaccharide Biosynthesis Protein SpsA, Chain A"/>
    <property type="match status" value="1"/>
</dbReference>
<dbReference type="Proteomes" id="UP000676386">
    <property type="component" value="Unassembled WGS sequence"/>
</dbReference>
<accession>A0ABS5J593</accession>
<name>A0ABS5J593_9BACT</name>
<organism evidence="3 4">
    <name type="scientific">Chitinophaga hostae</name>
    <dbReference type="NCBI Taxonomy" id="2831022"/>
    <lineage>
        <taxon>Bacteria</taxon>
        <taxon>Pseudomonadati</taxon>
        <taxon>Bacteroidota</taxon>
        <taxon>Chitinophagia</taxon>
        <taxon>Chitinophagales</taxon>
        <taxon>Chitinophagaceae</taxon>
        <taxon>Chitinophaga</taxon>
    </lineage>
</organism>
<proteinExistence type="predicted"/>
<dbReference type="RefSeq" id="WP_211975386.1">
    <property type="nucleotide sequence ID" value="NZ_CBFHAM010000004.1"/>
</dbReference>
<keyword evidence="1" id="KW-0808">Transferase</keyword>
<dbReference type="SUPFAM" id="SSF53448">
    <property type="entry name" value="Nucleotide-diphospho-sugar transferases"/>
    <property type="match status" value="1"/>
</dbReference>
<keyword evidence="4" id="KW-1185">Reference proteome</keyword>